<keyword evidence="4" id="KW-1185">Reference proteome</keyword>
<feature type="region of interest" description="Disordered" evidence="1">
    <location>
        <begin position="65"/>
        <end position="88"/>
    </location>
</feature>
<evidence type="ECO:0000256" key="1">
    <source>
        <dbReference type="SAM" id="MobiDB-lite"/>
    </source>
</evidence>
<dbReference type="CDD" id="cd00161">
    <property type="entry name" value="beta-trefoil_Ricin-like"/>
    <property type="match status" value="1"/>
</dbReference>
<keyword evidence="2" id="KW-0812">Transmembrane</keyword>
<reference evidence="4" key="1">
    <citation type="journal article" date="2019" name="Int. J. Syst. Evol. Microbiol.">
        <title>The Global Catalogue of Microorganisms (GCM) 10K type strain sequencing project: providing services to taxonomists for standard genome sequencing and annotation.</title>
        <authorList>
            <consortium name="The Broad Institute Genomics Platform"/>
            <consortium name="The Broad Institute Genome Sequencing Center for Infectious Disease"/>
            <person name="Wu L."/>
            <person name="Ma J."/>
        </authorList>
    </citation>
    <scope>NUCLEOTIDE SEQUENCE [LARGE SCALE GENOMIC DNA]</scope>
    <source>
        <strain evidence="4">CGMCC 4.7683</strain>
    </source>
</reference>
<dbReference type="Gene3D" id="2.80.10.50">
    <property type="match status" value="1"/>
</dbReference>
<evidence type="ECO:0000313" key="4">
    <source>
        <dbReference type="Proteomes" id="UP000635387"/>
    </source>
</evidence>
<evidence type="ECO:0008006" key="5">
    <source>
        <dbReference type="Google" id="ProtNLM"/>
    </source>
</evidence>
<organism evidence="3 4">
    <name type="scientific">Amycolatopsis oliviviridis</name>
    <dbReference type="NCBI Taxonomy" id="1471590"/>
    <lineage>
        <taxon>Bacteria</taxon>
        <taxon>Bacillati</taxon>
        <taxon>Actinomycetota</taxon>
        <taxon>Actinomycetes</taxon>
        <taxon>Pseudonocardiales</taxon>
        <taxon>Pseudonocardiaceae</taxon>
        <taxon>Amycolatopsis</taxon>
    </lineage>
</organism>
<evidence type="ECO:0000313" key="3">
    <source>
        <dbReference type="EMBL" id="GHH01048.1"/>
    </source>
</evidence>
<dbReference type="InterPro" id="IPR035992">
    <property type="entry name" value="Ricin_B-like_lectins"/>
</dbReference>
<dbReference type="EMBL" id="BNAY01000001">
    <property type="protein sequence ID" value="GHH01048.1"/>
    <property type="molecule type" value="Genomic_DNA"/>
</dbReference>
<proteinExistence type="predicted"/>
<keyword evidence="2" id="KW-1133">Transmembrane helix</keyword>
<name>A0ABQ3L5D2_9PSEU</name>
<keyword evidence="2" id="KW-0472">Membrane</keyword>
<sequence length="281" mass="29884">MRQLEENAAEQGAVLPRSTVADMLRRDALPRAELLAVFVRACGDGQHLGEWLGTRERLAVRPHLDQTPQTSPAPPPAMPSDDLHSTRSRRVSLTTAVIMLVVAGFILTTSTGTGGPPPAIHHADGPALPAPAAAVLPAPGGYLIRLRHSNLCLSEDLSDSSGQVRQRDCRRSVPPMALQAKHGDIYRIAISHPEFGAGCMGIAQASSKSGVAIYDDHCGTGAAEEFQLIPVGGAVPGFRIRAVHSGMCLGVREVSMDEWEPLFQLPCLPAGSGQIFSFEPR</sequence>
<gene>
    <name evidence="3" type="ORF">GCM10017790_00710</name>
</gene>
<evidence type="ECO:0000256" key="2">
    <source>
        <dbReference type="SAM" id="Phobius"/>
    </source>
</evidence>
<comment type="caution">
    <text evidence="3">The sequence shown here is derived from an EMBL/GenBank/DDBJ whole genome shotgun (WGS) entry which is preliminary data.</text>
</comment>
<accession>A0ABQ3L5D2</accession>
<dbReference type="Proteomes" id="UP000635387">
    <property type="component" value="Unassembled WGS sequence"/>
</dbReference>
<dbReference type="SUPFAM" id="SSF50370">
    <property type="entry name" value="Ricin B-like lectins"/>
    <property type="match status" value="1"/>
</dbReference>
<protein>
    <recommendedName>
        <fullName evidence="5">Ricin B lectin domain-containing protein</fullName>
    </recommendedName>
</protein>
<feature type="transmembrane region" description="Helical" evidence="2">
    <location>
        <begin position="91"/>
        <end position="108"/>
    </location>
</feature>